<feature type="domain" description="Tip attachment protein J central straight fiber" evidence="2">
    <location>
        <begin position="1033"/>
        <end position="1166"/>
    </location>
</feature>
<dbReference type="Pfam" id="PF13550">
    <property type="entry name" value="Phage-tail_3"/>
    <property type="match status" value="1"/>
</dbReference>
<dbReference type="RefSeq" id="WP_021264311.1">
    <property type="nucleotide sequence ID" value="NZ_CP104254.1"/>
</dbReference>
<gene>
    <name evidence="5" type="ORF">GNQ48_22705</name>
</gene>
<dbReference type="InterPro" id="IPR015406">
    <property type="entry name" value="GpJ_CSF"/>
</dbReference>
<comment type="caution">
    <text evidence="5">The sequence shown here is derived from an EMBL/GenBank/DDBJ whole genome shotgun (WGS) entry which is preliminary data.</text>
</comment>
<feature type="domain" description="Tip attachment protein J HDII-ins2" evidence="4">
    <location>
        <begin position="93"/>
        <end position="219"/>
    </location>
</feature>
<dbReference type="EMBL" id="WOAD01000023">
    <property type="protein sequence ID" value="MUI37818.1"/>
    <property type="molecule type" value="Genomic_DNA"/>
</dbReference>
<dbReference type="Proteomes" id="UP000433532">
    <property type="component" value="Unassembled WGS sequence"/>
</dbReference>
<protein>
    <submittedName>
        <fullName evidence="5">DUF1983 domain-containing protein</fullName>
    </submittedName>
</protein>
<reference evidence="5 6" key="1">
    <citation type="submission" date="2019-11" db="EMBL/GenBank/DDBJ databases">
        <title>Genomes of ocular Pseudomonas aeruginosa isolates.</title>
        <authorList>
            <person name="Khan M."/>
            <person name="Rice S.A."/>
            <person name="Willcox M.D.P."/>
            <person name="Stapleton F."/>
        </authorList>
    </citation>
    <scope>NUCLEOTIDE SEQUENCE [LARGE SCALE GENOMIC DNA]</scope>
    <source>
        <strain evidence="5 6">PA221</strain>
    </source>
</reference>
<sequence length="1188" mass="129112">MDAVHQPLAGRKGGSSKPKQPVEAPDSLRSVATAKILLAVGEGEFAGVPSERDIYLDNTPLMDPSGNLNFPNVKWEWRAGSVDQDYIPGIPAVENETSVNVELRSDTPWVRSLSNIQLSAVRLRFAWPALQQQDTNGNIGGYRIEYAVDLATDGGAYHEVLREAVDGKTTTRYERSRRIDLPAATNGWQVRVRRLTPNQNNNRIADTMLVAGYTEVIDAKLRYPNTALLYVEFSAEQFSNIPAVTVDCRGRKVQVPSNYDPETRAYLGIWDGTMKQAWTDNPVWHTYDIVTNDRFGVGKRIKAWMVDRWEMYRISQYCDQLVPDGKGGQEPRHTCNLNLQSRAGAWELLRDLTAIYRGMAYWAQGQLKIQADIPRATDVDFAYTRANVIDGRFSYGSASERTRYSRALVSYDNPANNYDTDVAVATDKRLQRRYGDNPVEVAAIGCTRESEAQRRGKWAILTNSQDRTVTFRTGMDGAIPLPGWVIPVADALLAGREIGGRISAVAGRVITLDRDTQVKAGDRLFLNLPSGKAEARSVQSVAGRAVTVTTAYSETPLPELVWTLEADDLAVPLYRVMKVSQPERGVFEITALQYEPGKFSAIDTGAKLESRPISVIPITTVAPPASVTLTSHYQFDQGLAVSTMTIAWPAVEGAVAYDVEWKKDSGNWIRLPRTGTTSVDVTGIYAGGYLARVRAVSAFDITSVWKSSILTQLSGKTGAPPALAFLRTTSGPWKIGLEWGFPASGAADTAYTEIQQSVTPGGSEQNATALGLFAYPTDTHTLTSLAAGARLAFRGRLIDRTGNVGPWSAWVDGISSTDASEYNELITKEYVESALGEQFFAEIDQMQVDISGLQDQIDNLTDVLAYDPTKTYAKNDIVRVGNRLYQAKQAVPLNASPPNATYWADIGQSIETANGLAQQVATNTADITELDGKVEAAASSLDVLQAAARREPATGEKADALKGWDTIARAATEVTVRANEDEAQAKRTSLLEARTATAEGRITTVEQVTASDRQATAQRIDQLSAEVGSNSAAIQTTQSVVASLDQGVKAMYSVKLQAHANVQQYAAGWQLGFDSGTSVTTMAFQADRFLWFNSSSGQTVAPVSIVGGQMFINNAMIQDGSITNAKIGNVIQSTALGANGEPLWKLDKAGSLTMNSATSGGFMRQTAEAVKVYDANLVLRVQIGNLDA</sequence>
<organism evidence="5 6">
    <name type="scientific">Pseudomonas aeruginosa</name>
    <dbReference type="NCBI Taxonomy" id="287"/>
    <lineage>
        <taxon>Bacteria</taxon>
        <taxon>Pseudomonadati</taxon>
        <taxon>Pseudomonadota</taxon>
        <taxon>Gammaproteobacteria</taxon>
        <taxon>Pseudomonadales</taxon>
        <taxon>Pseudomonadaceae</taxon>
        <taxon>Pseudomonas</taxon>
    </lineage>
</organism>
<dbReference type="InterPro" id="IPR053171">
    <property type="entry name" value="Viral_Tip_Attach_Protein"/>
</dbReference>
<dbReference type="Pfam" id="PF24801">
    <property type="entry name" value="FNIII-A_GpJ"/>
    <property type="match status" value="1"/>
</dbReference>
<evidence type="ECO:0000259" key="2">
    <source>
        <dbReference type="Pfam" id="PF09327"/>
    </source>
</evidence>
<dbReference type="AlphaFoldDB" id="A0A844NQ33"/>
<evidence type="ECO:0000259" key="3">
    <source>
        <dbReference type="Pfam" id="PF13550"/>
    </source>
</evidence>
<dbReference type="PANTHER" id="PTHR36251">
    <property type="entry name" value="FELS-1 PROPHAGE HOST SPECIFICITY PROTEIN-RELATED"/>
    <property type="match status" value="1"/>
</dbReference>
<accession>A0A844NQ33</accession>
<dbReference type="PANTHER" id="PTHR36251:SF2">
    <property type="entry name" value="GIFSY-2 PROPHAGE HOST SPECIFICITY PROTEIN J, PHAGE LAMBDA"/>
    <property type="match status" value="1"/>
</dbReference>
<dbReference type="Pfam" id="PF09327">
    <property type="entry name" value="Phage_Tail_Tip"/>
    <property type="match status" value="1"/>
</dbReference>
<evidence type="ECO:0000259" key="4">
    <source>
        <dbReference type="Pfam" id="PF24801"/>
    </source>
</evidence>
<name>A0A844NQ33_PSEAI</name>
<evidence type="ECO:0000256" key="1">
    <source>
        <dbReference type="SAM" id="MobiDB-lite"/>
    </source>
</evidence>
<feature type="domain" description="Tip attachment protein J" evidence="3">
    <location>
        <begin position="344"/>
        <end position="505"/>
    </location>
</feature>
<dbReference type="InterPro" id="IPR032876">
    <property type="entry name" value="J_dom"/>
</dbReference>
<proteinExistence type="predicted"/>
<feature type="region of interest" description="Disordered" evidence="1">
    <location>
        <begin position="1"/>
        <end position="26"/>
    </location>
</feature>
<evidence type="ECO:0000313" key="5">
    <source>
        <dbReference type="EMBL" id="MUI37818.1"/>
    </source>
</evidence>
<evidence type="ECO:0000313" key="6">
    <source>
        <dbReference type="Proteomes" id="UP000433532"/>
    </source>
</evidence>
<dbReference type="InterPro" id="IPR055385">
    <property type="entry name" value="GpJ_HDII-ins2"/>
</dbReference>